<feature type="transmembrane region" description="Helical" evidence="6">
    <location>
        <begin position="142"/>
        <end position="160"/>
    </location>
</feature>
<evidence type="ECO:0000256" key="1">
    <source>
        <dbReference type="ARBA" id="ARBA00004141"/>
    </source>
</evidence>
<dbReference type="PANTHER" id="PTHR42948:SF1">
    <property type="entry name" value="TRANSPORTER"/>
    <property type="match status" value="1"/>
</dbReference>
<reference evidence="7 8" key="1">
    <citation type="submission" date="2016-08" db="EMBL/GenBank/DDBJ databases">
        <title>Draft genome of Fabibacter sp. strain SK-8.</title>
        <authorList>
            <person name="Wong S.-K."/>
            <person name="Hamasaki K."/>
            <person name="Yoshizawa S."/>
        </authorList>
    </citation>
    <scope>NUCLEOTIDE SEQUENCE [LARGE SCALE GENOMIC DNA]</scope>
    <source>
        <strain evidence="7 8">SK-8</strain>
    </source>
</reference>
<feature type="transmembrane region" description="Helical" evidence="6">
    <location>
        <begin position="42"/>
        <end position="66"/>
    </location>
</feature>
<dbReference type="CDD" id="cd10336">
    <property type="entry name" value="SLC6sbd_Tyt1-Like"/>
    <property type="match status" value="1"/>
</dbReference>
<sequence length="447" mass="48617">MASSSRDEFSSSFGFVMAAAGSAVGLGNIWGFPTQTAENGGAAFVLVYILLAFLVGYPVLMAEFTIGRHTRMAPPDAYKKLGGGQSYFIIGLLGLVTVGIILSFYSIIAGGMVAYFVEPIGRILGLDGVADWVVSQNTTSNFVFMTIFFLFTLLIVSGGVSKGIEKWSKRFMPLLFMLFIVLVVYVLTLDGAMEGARVYLLPDFDKVFDPQLLTSAMGQAFFSLSLGVGGMLVYGSYTSDKANLTRLGWLVTLCDIGVAIIAGFLIIPAMYAASSLGTEIFDANGALISGPNLIFQVLPSLFDSMGPIGVFVAFVFFLLMSIAALTSSMSMLEAVVAYVVDRTQVPRKRATWYTGGVFWVIAVVIVFNYEALFGLVVTAATEYAQPFLGLAIVVFAGWIIRKNVLLNELKKGQPEIEKTFFYKIWPIFLKVVCPILILLVFLQTFNF</sequence>
<gene>
    <name evidence="7" type="ORF">BFP71_10800</name>
</gene>
<dbReference type="InterPro" id="IPR037272">
    <property type="entry name" value="SNS_sf"/>
</dbReference>
<evidence type="ECO:0000313" key="8">
    <source>
        <dbReference type="Proteomes" id="UP000095552"/>
    </source>
</evidence>
<protein>
    <submittedName>
        <fullName evidence="7">Transporter</fullName>
    </submittedName>
</protein>
<dbReference type="PANTHER" id="PTHR42948">
    <property type="entry name" value="TRANSPORTER"/>
    <property type="match status" value="1"/>
</dbReference>
<dbReference type="SUPFAM" id="SSF161070">
    <property type="entry name" value="SNF-like"/>
    <property type="match status" value="1"/>
</dbReference>
<feature type="transmembrane region" description="Helical" evidence="6">
    <location>
        <begin position="212"/>
        <end position="235"/>
    </location>
</feature>
<feature type="transmembrane region" description="Helical" evidence="6">
    <location>
        <begin position="352"/>
        <end position="377"/>
    </location>
</feature>
<name>A0A1E5SXX9_9BACT</name>
<dbReference type="PROSITE" id="PS50267">
    <property type="entry name" value="NA_NEUROTRAN_SYMP_3"/>
    <property type="match status" value="1"/>
</dbReference>
<dbReference type="STRING" id="1563681.BFP71_10800"/>
<dbReference type="NCBIfam" id="NF037979">
    <property type="entry name" value="Na_transp"/>
    <property type="match status" value="1"/>
</dbReference>
<dbReference type="OrthoDB" id="9762833at2"/>
<feature type="transmembrane region" description="Helical" evidence="6">
    <location>
        <begin position="383"/>
        <end position="400"/>
    </location>
</feature>
<keyword evidence="8" id="KW-1185">Reference proteome</keyword>
<feature type="transmembrane region" description="Helical" evidence="6">
    <location>
        <begin position="87"/>
        <end position="117"/>
    </location>
</feature>
<dbReference type="RefSeq" id="WP_069835484.1">
    <property type="nucleotide sequence ID" value="NZ_MDGQ01000005.1"/>
</dbReference>
<dbReference type="EMBL" id="MDGQ01000005">
    <property type="protein sequence ID" value="OEK03979.1"/>
    <property type="molecule type" value="Genomic_DNA"/>
</dbReference>
<evidence type="ECO:0000256" key="6">
    <source>
        <dbReference type="SAM" id="Phobius"/>
    </source>
</evidence>
<evidence type="ECO:0000256" key="4">
    <source>
        <dbReference type="ARBA" id="ARBA00022989"/>
    </source>
</evidence>
<dbReference type="InterPro" id="IPR000175">
    <property type="entry name" value="Na/ntran_symport"/>
</dbReference>
<dbReference type="GO" id="GO:0016020">
    <property type="term" value="C:membrane"/>
    <property type="evidence" value="ECO:0007669"/>
    <property type="project" value="UniProtKB-SubCell"/>
</dbReference>
<dbReference type="InterPro" id="IPR047218">
    <property type="entry name" value="YocR/YhdH-like"/>
</dbReference>
<feature type="transmembrane region" description="Helical" evidence="6">
    <location>
        <begin position="420"/>
        <end position="442"/>
    </location>
</feature>
<proteinExistence type="predicted"/>
<evidence type="ECO:0000313" key="7">
    <source>
        <dbReference type="EMBL" id="OEK03979.1"/>
    </source>
</evidence>
<dbReference type="PRINTS" id="PR00176">
    <property type="entry name" value="NANEUSMPORT"/>
</dbReference>
<dbReference type="Proteomes" id="UP000095552">
    <property type="component" value="Unassembled WGS sequence"/>
</dbReference>
<organism evidence="7 8">
    <name type="scientific">Roseivirga misakiensis</name>
    <dbReference type="NCBI Taxonomy" id="1563681"/>
    <lineage>
        <taxon>Bacteria</taxon>
        <taxon>Pseudomonadati</taxon>
        <taxon>Bacteroidota</taxon>
        <taxon>Cytophagia</taxon>
        <taxon>Cytophagales</taxon>
        <taxon>Roseivirgaceae</taxon>
        <taxon>Roseivirga</taxon>
    </lineage>
</organism>
<evidence type="ECO:0000256" key="5">
    <source>
        <dbReference type="ARBA" id="ARBA00023136"/>
    </source>
</evidence>
<dbReference type="AlphaFoldDB" id="A0A1E5SXX9"/>
<keyword evidence="2" id="KW-0813">Transport</keyword>
<feature type="transmembrane region" description="Helical" evidence="6">
    <location>
        <begin position="308"/>
        <end position="340"/>
    </location>
</feature>
<feature type="transmembrane region" description="Helical" evidence="6">
    <location>
        <begin position="172"/>
        <end position="192"/>
    </location>
</feature>
<comment type="subcellular location">
    <subcellularLocation>
        <location evidence="1">Membrane</location>
        <topology evidence="1">Multi-pass membrane protein</topology>
    </subcellularLocation>
</comment>
<evidence type="ECO:0000256" key="3">
    <source>
        <dbReference type="ARBA" id="ARBA00022692"/>
    </source>
</evidence>
<feature type="transmembrane region" description="Helical" evidence="6">
    <location>
        <begin position="247"/>
        <end position="271"/>
    </location>
</feature>
<dbReference type="Pfam" id="PF00209">
    <property type="entry name" value="SNF"/>
    <property type="match status" value="2"/>
</dbReference>
<keyword evidence="5 6" id="KW-0472">Membrane</keyword>
<accession>A0A1E5SXX9</accession>
<keyword evidence="3 6" id="KW-0812">Transmembrane</keyword>
<comment type="caution">
    <text evidence="7">The sequence shown here is derived from an EMBL/GenBank/DDBJ whole genome shotgun (WGS) entry which is preliminary data.</text>
</comment>
<keyword evidence="4 6" id="KW-1133">Transmembrane helix</keyword>
<evidence type="ECO:0000256" key="2">
    <source>
        <dbReference type="ARBA" id="ARBA00022448"/>
    </source>
</evidence>
<feature type="transmembrane region" description="Helical" evidence="6">
    <location>
        <begin position="12"/>
        <end position="30"/>
    </location>
</feature>